<dbReference type="AlphaFoldDB" id="L2GM79"/>
<name>L2GM79_VITCO</name>
<dbReference type="RefSeq" id="XP_007604689.1">
    <property type="nucleotide sequence ID" value="XM_007604627.1"/>
</dbReference>
<dbReference type="Proteomes" id="UP000011082">
    <property type="component" value="Unassembled WGS sequence"/>
</dbReference>
<sequence length="357" mass="41404">MSFYSIEWSSHTKNNKDKEFSKEMLAKGLMAIIHSNDAGAFPRDLWIDAVFCIYDFKNIENTGFDNCKSLRQHAETFPELFYFIKSKDQYFMKQYIRNLVSLNPFVVIDDIIYEKLSFLDDKVVSRNVLFWTHQLLLYRSFSRTTLKHIFNNVVYLDFEGDNEANFYKYGILMEIVKQYKVGDLRIAENAVNSEQSLHQLAAQRNSGMANSIKEDCAMIDTSELDEDKVKDRLVDEFLDNKDVGNDNTQVLANIIWENTILILEGILCRSLDRKVHLSGVFKDFDDPNCFEATCIVELFSVIIENTAQFYQNRISKSVGVLQNMKSLPSFERFIEKITENFEKSEDLLNAISGRIGS</sequence>
<proteinExistence type="predicted"/>
<dbReference type="GeneID" id="19881954"/>
<protein>
    <submittedName>
        <fullName evidence="1">Uncharacterized protein</fullName>
    </submittedName>
</protein>
<dbReference type="HOGENOM" id="CLU_776595_0_0_1"/>
<evidence type="ECO:0000313" key="2">
    <source>
        <dbReference type="Proteomes" id="UP000011082"/>
    </source>
</evidence>
<gene>
    <name evidence="1" type="ORF">VICG_01243</name>
</gene>
<dbReference type="InParanoid" id="L2GM79"/>
<dbReference type="VEuPathDB" id="MicrosporidiaDB:VICG_01243"/>
<reference evidence="2" key="1">
    <citation type="submission" date="2011-05" db="EMBL/GenBank/DDBJ databases">
        <title>The genome sequence of Vittaforma corneae strain ATCC 50505.</title>
        <authorList>
            <consortium name="The Broad Institute Genome Sequencing Platform"/>
            <person name="Cuomo C."/>
            <person name="Didier E."/>
            <person name="Bowers L."/>
            <person name="Young S.K."/>
            <person name="Zeng Q."/>
            <person name="Gargeya S."/>
            <person name="Fitzgerald M."/>
            <person name="Haas B."/>
            <person name="Abouelleil A."/>
            <person name="Alvarado L."/>
            <person name="Arachchi H.M."/>
            <person name="Berlin A."/>
            <person name="Chapman S.B."/>
            <person name="Gearin G."/>
            <person name="Goldberg J."/>
            <person name="Griggs A."/>
            <person name="Gujja S."/>
            <person name="Hansen M."/>
            <person name="Heiman D."/>
            <person name="Howarth C."/>
            <person name="Larimer J."/>
            <person name="Lui A."/>
            <person name="MacDonald P.J.P."/>
            <person name="McCowen C."/>
            <person name="Montmayeur A."/>
            <person name="Murphy C."/>
            <person name="Neiman D."/>
            <person name="Pearson M."/>
            <person name="Priest M."/>
            <person name="Roberts A."/>
            <person name="Saif S."/>
            <person name="Shea T."/>
            <person name="Sisk P."/>
            <person name="Stolte C."/>
            <person name="Sykes S."/>
            <person name="Wortman J."/>
            <person name="Nusbaum C."/>
            <person name="Birren B."/>
        </authorList>
    </citation>
    <scope>NUCLEOTIDE SEQUENCE [LARGE SCALE GENOMIC DNA]</scope>
    <source>
        <strain evidence="2">ATCC 50505</strain>
    </source>
</reference>
<keyword evidence="2" id="KW-1185">Reference proteome</keyword>
<dbReference type="OrthoDB" id="2191197at2759"/>
<accession>L2GM79</accession>
<evidence type="ECO:0000313" key="1">
    <source>
        <dbReference type="EMBL" id="ELA41739.1"/>
    </source>
</evidence>
<organism evidence="1 2">
    <name type="scientific">Vittaforma corneae (strain ATCC 50505)</name>
    <name type="common">Microsporidian parasite</name>
    <name type="synonym">Nosema corneum</name>
    <dbReference type="NCBI Taxonomy" id="993615"/>
    <lineage>
        <taxon>Eukaryota</taxon>
        <taxon>Fungi</taxon>
        <taxon>Fungi incertae sedis</taxon>
        <taxon>Microsporidia</taxon>
        <taxon>Nosematidae</taxon>
        <taxon>Vittaforma</taxon>
    </lineage>
</organism>
<dbReference type="EMBL" id="JH370139">
    <property type="protein sequence ID" value="ELA41739.1"/>
    <property type="molecule type" value="Genomic_DNA"/>
</dbReference>